<organism evidence="1 2">
    <name type="scientific">Citrus sinensis</name>
    <name type="common">Sweet orange</name>
    <name type="synonym">Citrus aurantium var. sinensis</name>
    <dbReference type="NCBI Taxonomy" id="2711"/>
    <lineage>
        <taxon>Eukaryota</taxon>
        <taxon>Viridiplantae</taxon>
        <taxon>Streptophyta</taxon>
        <taxon>Embryophyta</taxon>
        <taxon>Tracheophyta</taxon>
        <taxon>Spermatophyta</taxon>
        <taxon>Magnoliopsida</taxon>
        <taxon>eudicotyledons</taxon>
        <taxon>Gunneridae</taxon>
        <taxon>Pentapetalae</taxon>
        <taxon>rosids</taxon>
        <taxon>malvids</taxon>
        <taxon>Sapindales</taxon>
        <taxon>Rutaceae</taxon>
        <taxon>Aurantioideae</taxon>
        <taxon>Citrus</taxon>
    </lineage>
</organism>
<evidence type="ECO:0000313" key="2">
    <source>
        <dbReference type="Proteomes" id="UP000829398"/>
    </source>
</evidence>
<name>A0ACB8J7A2_CITSI</name>
<dbReference type="Proteomes" id="UP000829398">
    <property type="component" value="Chromosome 7"/>
</dbReference>
<dbReference type="EMBL" id="CM039176">
    <property type="protein sequence ID" value="KAH9713594.1"/>
    <property type="molecule type" value="Genomic_DNA"/>
</dbReference>
<keyword evidence="2" id="KW-1185">Reference proteome</keyword>
<reference evidence="2" key="1">
    <citation type="journal article" date="2023" name="Hortic. Res.">
        <title>A chromosome-level phased genome enabling allele-level studies in sweet orange: a case study on citrus Huanglongbing tolerance.</title>
        <authorList>
            <person name="Wu B."/>
            <person name="Yu Q."/>
            <person name="Deng Z."/>
            <person name="Duan Y."/>
            <person name="Luo F."/>
            <person name="Gmitter F. Jr."/>
        </authorList>
    </citation>
    <scope>NUCLEOTIDE SEQUENCE [LARGE SCALE GENOMIC DNA]</scope>
    <source>
        <strain evidence="2">cv. Valencia</strain>
    </source>
</reference>
<proteinExistence type="predicted"/>
<gene>
    <name evidence="1" type="ORF">KPL71_020388</name>
</gene>
<evidence type="ECO:0000313" key="1">
    <source>
        <dbReference type="EMBL" id="KAH9713594.1"/>
    </source>
</evidence>
<sequence length="660" mass="74747">MGQDENTKAQVQSNEGNNKTPKAKDEKIIKDIDSYKQVTRYILENDWKGLEDYIMSKTPNALTCIIVDQSSIFEFIVGIPDVPATLVDKLLSKVPRNCLQNFARDEGSEYMEYAVSTGKLNLITTLMGYNEELPNIKVEKKDDPNIKDEEKDDLLPVHMAAKAGKRDAVRHLLPKTREPLDGRQGFVLLKFLIDSNLFDMALALLKCHPMIARADIGETGKILESLSKRPKAFASGSRLGSWKRLLYQWIPIQEEYNPHPHPHSENVGGDLEKQLSVTSKIQLKKFFLQKIPSAFGSLRQKLKLVLWNNLMELAPSIKSIRDAKIIHEQTLEILRIMCAGAVDILNTHEEAQNVFKKPMFKAARLGIYEIVMGIMNSYFPWSLEFKNKDGYDIFKVAVEHRREKVFNIIFNFPNIYPFFLANIDEKGINILHIAARSVPSTEVPGAALQMQRELQWFKAVENFVHPTLQDQLNGEDKTPREVFTEEHEKLVEEGEKWMKDTAGSCSVVATLIMTIVFAAAITVPGGSDSRGMPNFLEEPSFTIFGISNALALFSSVISVLMFLGILTSRFSEEDFLVSLPRKLIIGLITLFFSIACLMVAFAATVHITQFHPWKWVIIPTALLGFLPVFLFATLQFPLLIEVFLSTYGPGIFHPMKFLRM</sequence>
<accession>A0ACB8J7A2</accession>
<protein>
    <submittedName>
        <fullName evidence="1">ANK REP REGION domain-containing protein</fullName>
    </submittedName>
</protein>
<comment type="caution">
    <text evidence="1">The sequence shown here is derived from an EMBL/GenBank/DDBJ whole genome shotgun (WGS) entry which is preliminary data.</text>
</comment>